<reference evidence="3 4" key="2">
    <citation type="journal article" date="2015" name="Eukaryot. Cell">
        <title>Asexual propagation of a virulent clone complex in a human and feline outbreak of sporotrichosis.</title>
        <authorList>
            <person name="Teixeira Mde M."/>
            <person name="Rodrigues A.M."/>
            <person name="Tsui C.K."/>
            <person name="de Almeida L.G."/>
            <person name="Van Diepeningen A.D."/>
            <person name="van den Ende B.G."/>
            <person name="Fernandes G.F."/>
            <person name="Kano R."/>
            <person name="Hamelin R.C."/>
            <person name="Lopes-Bezerra L.M."/>
            <person name="Vasconcelos A.T."/>
            <person name="de Hoog S."/>
            <person name="de Camargo Z.P."/>
            <person name="Felipe M.S."/>
        </authorList>
    </citation>
    <scope>NUCLEOTIDE SEQUENCE [LARGE SCALE GENOMIC DNA]</scope>
    <source>
        <strain evidence="3 4">1099-18</strain>
    </source>
</reference>
<dbReference type="InterPro" id="IPR050275">
    <property type="entry name" value="PGM_Phosphatase"/>
</dbReference>
<dbReference type="InterPro" id="IPR013078">
    <property type="entry name" value="His_Pase_superF_clade-1"/>
</dbReference>
<comment type="caution">
    <text evidence="3">The sequence shown here is derived from an EMBL/GenBank/DDBJ whole genome shotgun (WGS) entry which is preliminary data.</text>
</comment>
<proteinExistence type="predicted"/>
<feature type="active site" description="Proton donor/acceptor" evidence="1">
    <location>
        <position position="100"/>
    </location>
</feature>
<evidence type="ECO:0000256" key="2">
    <source>
        <dbReference type="PIRSR" id="PIRSR613078-2"/>
    </source>
</evidence>
<name>A0A0F2LW01_SPOSC</name>
<dbReference type="Gene3D" id="3.40.50.1240">
    <property type="entry name" value="Phosphoglycerate mutase-like"/>
    <property type="match status" value="1"/>
</dbReference>
<dbReference type="GO" id="GO:0050278">
    <property type="term" value="F:sedoheptulose-bisphosphatase activity"/>
    <property type="evidence" value="ECO:0007669"/>
    <property type="project" value="TreeGrafter"/>
</dbReference>
<dbReference type="Pfam" id="PF00300">
    <property type="entry name" value="His_Phos_1"/>
    <property type="match status" value="1"/>
</dbReference>
<feature type="binding site" evidence="2">
    <location>
        <begin position="100"/>
        <end position="103"/>
    </location>
    <ligand>
        <name>substrate</name>
    </ligand>
</feature>
<feature type="active site" description="Tele-phosphohistidine intermediate" evidence="1">
    <location>
        <position position="16"/>
    </location>
</feature>
<dbReference type="KEGG" id="ssck:SPSK_00922"/>
<evidence type="ECO:0000256" key="1">
    <source>
        <dbReference type="PIRSR" id="PIRSR613078-1"/>
    </source>
</evidence>
<evidence type="ECO:0000313" key="4">
    <source>
        <dbReference type="Proteomes" id="UP000033710"/>
    </source>
</evidence>
<dbReference type="GeneID" id="27663141"/>
<dbReference type="EMBL" id="AXCR01000011">
    <property type="protein sequence ID" value="KJR81633.1"/>
    <property type="molecule type" value="Genomic_DNA"/>
</dbReference>
<dbReference type="VEuPathDB" id="FungiDB:SPSK_00922"/>
<accession>A0A0F2LW01</accession>
<feature type="binding site" evidence="2">
    <location>
        <position position="75"/>
    </location>
    <ligand>
        <name>substrate</name>
    </ligand>
</feature>
<dbReference type="CDD" id="cd07067">
    <property type="entry name" value="HP_PGM_like"/>
    <property type="match status" value="1"/>
</dbReference>
<dbReference type="RefSeq" id="XP_016584309.1">
    <property type="nucleotide sequence ID" value="XM_016727864.1"/>
</dbReference>
<dbReference type="PANTHER" id="PTHR48100">
    <property type="entry name" value="BROAD-SPECIFICITY PHOSPHATASE YOR283W-RELATED"/>
    <property type="match status" value="1"/>
</dbReference>
<feature type="binding site" evidence="2">
    <location>
        <begin position="31"/>
        <end position="32"/>
    </location>
    <ligand>
        <name>substrate</name>
    </ligand>
</feature>
<reference evidence="3 4" key="1">
    <citation type="journal article" date="2014" name="BMC Genomics">
        <title>Comparative genomics of the major fungal agents of human and animal Sporotrichosis: Sporothrix schenckii and Sporothrix brasiliensis.</title>
        <authorList>
            <person name="Teixeira M.M."/>
            <person name="de Almeida L.G."/>
            <person name="Kubitschek-Barreira P."/>
            <person name="Alves F.L."/>
            <person name="Kioshima E.S."/>
            <person name="Abadio A.K."/>
            <person name="Fernandes L."/>
            <person name="Derengowski L.S."/>
            <person name="Ferreira K.S."/>
            <person name="Souza R.C."/>
            <person name="Ruiz J.C."/>
            <person name="de Andrade N.C."/>
            <person name="Paes H.C."/>
            <person name="Nicola A.M."/>
            <person name="Albuquerque P."/>
            <person name="Gerber A.L."/>
            <person name="Martins V.P."/>
            <person name="Peconick L.D."/>
            <person name="Neto A.V."/>
            <person name="Chaucanez C.B."/>
            <person name="Silva P.A."/>
            <person name="Cunha O.L."/>
            <person name="de Oliveira F.F."/>
            <person name="dos Santos T.C."/>
            <person name="Barros A.L."/>
            <person name="Soares M.A."/>
            <person name="de Oliveira L.M."/>
            <person name="Marini M.M."/>
            <person name="Villalobos-Duno H."/>
            <person name="Cunha M.M."/>
            <person name="de Hoog S."/>
            <person name="da Silveira J.F."/>
            <person name="Henrissat B."/>
            <person name="Nino-Vega G.A."/>
            <person name="Cisalpino P.S."/>
            <person name="Mora-Montes H.M."/>
            <person name="Almeida S.R."/>
            <person name="Stajich J.E."/>
            <person name="Lopes-Bezerra L.M."/>
            <person name="Vasconcelos A.T."/>
            <person name="Felipe M.S."/>
        </authorList>
    </citation>
    <scope>NUCLEOTIDE SEQUENCE [LARGE SCALE GENOMIC DNA]</scope>
    <source>
        <strain evidence="3 4">1099-18</strain>
    </source>
</reference>
<sequence>MSDQIASTPRVFIMRHASARKTSWAKIGRYTGITEVGLTETGIVQVSTTANTFVGARKLIDPSILAHVFVSPRMRAKDTLKILLSESTNMRVTETEDIAEWAYGDYEGKTTGEIRLSRKERGLDLEKEWSIWRDGCEGGE</sequence>
<dbReference type="Proteomes" id="UP000033710">
    <property type="component" value="Unassembled WGS sequence"/>
</dbReference>
<evidence type="ECO:0000313" key="3">
    <source>
        <dbReference type="EMBL" id="KJR81633.1"/>
    </source>
</evidence>
<dbReference type="AlphaFoldDB" id="A0A0F2LW01"/>
<dbReference type="SUPFAM" id="SSF53254">
    <property type="entry name" value="Phosphoglycerate mutase-like"/>
    <property type="match status" value="1"/>
</dbReference>
<protein>
    <submittedName>
        <fullName evidence="3">Phosphoglycerate mutase</fullName>
    </submittedName>
</protein>
<dbReference type="GO" id="GO:0046390">
    <property type="term" value="P:ribose phosphate biosynthetic process"/>
    <property type="evidence" value="ECO:0007669"/>
    <property type="project" value="TreeGrafter"/>
</dbReference>
<organism evidence="3 4">
    <name type="scientific">Sporothrix schenckii 1099-18</name>
    <dbReference type="NCBI Taxonomy" id="1397361"/>
    <lineage>
        <taxon>Eukaryota</taxon>
        <taxon>Fungi</taxon>
        <taxon>Dikarya</taxon>
        <taxon>Ascomycota</taxon>
        <taxon>Pezizomycotina</taxon>
        <taxon>Sordariomycetes</taxon>
        <taxon>Sordariomycetidae</taxon>
        <taxon>Ophiostomatales</taxon>
        <taxon>Ophiostomataceae</taxon>
        <taxon>Sporothrix</taxon>
    </lineage>
</organism>
<dbReference type="InterPro" id="IPR029033">
    <property type="entry name" value="His_PPase_superfam"/>
</dbReference>
<dbReference type="PANTHER" id="PTHR48100:SF15">
    <property type="entry name" value="SEDOHEPTULOSE 1,7-BISPHOSPHATASE"/>
    <property type="match status" value="1"/>
</dbReference>
<dbReference type="OrthoDB" id="4818801at2759"/>
<gene>
    <name evidence="3" type="ORF">SPSK_00922</name>
</gene>